<dbReference type="RefSeq" id="XP_009039183.1">
    <property type="nucleotide sequence ID" value="XM_009040935.1"/>
</dbReference>
<feature type="compositionally biased region" description="Basic and acidic residues" evidence="9">
    <location>
        <begin position="2907"/>
        <end position="2928"/>
    </location>
</feature>
<feature type="transmembrane region" description="Helical" evidence="10">
    <location>
        <begin position="2630"/>
        <end position="2649"/>
    </location>
</feature>
<feature type="compositionally biased region" description="Pro residues" evidence="9">
    <location>
        <begin position="830"/>
        <end position="841"/>
    </location>
</feature>
<keyword evidence="6 10" id="KW-0472">Membrane</keyword>
<dbReference type="eggNOG" id="ENOG502QQ5W">
    <property type="taxonomic scope" value="Eukaryota"/>
</dbReference>
<feature type="compositionally biased region" description="Low complexity" evidence="9">
    <location>
        <begin position="2283"/>
        <end position="2294"/>
    </location>
</feature>
<dbReference type="InterPro" id="IPR001190">
    <property type="entry name" value="SRCR"/>
</dbReference>
<feature type="domain" description="SRCR" evidence="11">
    <location>
        <begin position="865"/>
        <end position="954"/>
    </location>
</feature>
<evidence type="ECO:0000313" key="12">
    <source>
        <dbReference type="EMBL" id="EGB06236.1"/>
    </source>
</evidence>
<feature type="region of interest" description="Disordered" evidence="9">
    <location>
        <begin position="1118"/>
        <end position="1140"/>
    </location>
</feature>
<feature type="region of interest" description="Disordered" evidence="9">
    <location>
        <begin position="816"/>
        <end position="846"/>
    </location>
</feature>
<keyword evidence="4" id="KW-0677">Repeat</keyword>
<protein>
    <recommendedName>
        <fullName evidence="11">SRCR domain-containing protein</fullName>
    </recommendedName>
</protein>
<feature type="compositionally biased region" description="Basic residues" evidence="9">
    <location>
        <begin position="3110"/>
        <end position="3131"/>
    </location>
</feature>
<evidence type="ECO:0000256" key="10">
    <source>
        <dbReference type="SAM" id="Phobius"/>
    </source>
</evidence>
<gene>
    <name evidence="12" type="ORF">AURANDRAFT_72040</name>
</gene>
<feature type="region of interest" description="Disordered" evidence="9">
    <location>
        <begin position="1867"/>
        <end position="1894"/>
    </location>
</feature>
<feature type="region of interest" description="Disordered" evidence="9">
    <location>
        <begin position="2283"/>
        <end position="2315"/>
    </location>
</feature>
<evidence type="ECO:0000313" key="13">
    <source>
        <dbReference type="Proteomes" id="UP000002729"/>
    </source>
</evidence>
<feature type="region of interest" description="Disordered" evidence="9">
    <location>
        <begin position="2951"/>
        <end position="3042"/>
    </location>
</feature>
<keyword evidence="5 10" id="KW-1133">Transmembrane helix</keyword>
<name>F0YFL4_AURAN</name>
<keyword evidence="3" id="KW-0732">Signal</keyword>
<dbReference type="PANTHER" id="PTHR19331">
    <property type="entry name" value="SCAVENGER RECEPTOR DOMAIN-CONTAINING"/>
    <property type="match status" value="1"/>
</dbReference>
<feature type="domain" description="SRCR" evidence="11">
    <location>
        <begin position="958"/>
        <end position="1043"/>
    </location>
</feature>
<dbReference type="FunFam" id="3.10.250.10:FF:000016">
    <property type="entry name" value="Scavenger receptor cysteine-rich protein type 12"/>
    <property type="match status" value="1"/>
</dbReference>
<comment type="subcellular location">
    <subcellularLocation>
        <location evidence="1">Membrane</location>
        <topology evidence="1">Single-pass membrane protein</topology>
    </subcellularLocation>
</comment>
<evidence type="ECO:0000256" key="8">
    <source>
        <dbReference type="ARBA" id="ARBA00023180"/>
    </source>
</evidence>
<dbReference type="GeneID" id="20228515"/>
<feature type="region of interest" description="Disordered" evidence="9">
    <location>
        <begin position="2331"/>
        <end position="2350"/>
    </location>
</feature>
<evidence type="ECO:0000256" key="1">
    <source>
        <dbReference type="ARBA" id="ARBA00004167"/>
    </source>
</evidence>
<dbReference type="InParanoid" id="F0YFL4"/>
<feature type="compositionally biased region" description="Basic and acidic residues" evidence="9">
    <location>
        <begin position="2951"/>
        <end position="2988"/>
    </location>
</feature>
<dbReference type="GO" id="GO:0016020">
    <property type="term" value="C:membrane"/>
    <property type="evidence" value="ECO:0007669"/>
    <property type="project" value="UniProtKB-SubCell"/>
</dbReference>
<dbReference type="Pfam" id="PF02010">
    <property type="entry name" value="REJ"/>
    <property type="match status" value="1"/>
</dbReference>
<accession>F0YFL4</accession>
<sequence>MLHTATPQYEEDTLQYAEMLENGNGALVELLKSNEAVEDYFYPARSYFNRDQYMFEVPHAMKYAIGLIADTGVASSGAREPLTYARSQVDPCVGNPYDCCMNWYGSPAYARVRRDLVDYGYRDPQSAFSHMLLALPGEILANVDLVDAEGAEIDASERRRADDETFLAEECESAPEDGEVMFRLESNGELVRTNEFSHCQGTRLGMRPFPIQPYCSDNNATVNASASCFDVDGTERPNCVQVAFTQTAMIINCGEPGSPNNEDFSQHPHCGTLHRENGSPYNPDESFVINEKRIDTALTTGYTTTTIDLAYGIQVVDRIACNYEESTMRARTGASFFDRSRRSVGSMVYIKESSPECCCPPGYNNELKTGTFFCPKNMLEDTAGPYSNRLSTLNHYLAKDEAAAEYPYCPTLEEDQDTLQCSNFTDAWGGRRYYNTECPKIGGNNETGYYDSPYLVGKTYGGKCFYWPGCSAHPHRTGSYGEGGTVAGDLAYENDGCAHRCEVNDIANCPTNDMDTHFSFQGLLGKITCMPTDKEDCVNMALDQYDEDSIYYLVTFNDNRTNYAFRSTDLELHQPRHNYQLWWVQRTRYNFIVQKKKAIRDGSTCGTVVTYTSGWYNVCDDGWDIVDAHVFCRDAYGGVGYASPSGSWNWYANDTTVQLTDGAYGVGYDDLACSGSEAYLYQCKGTTAHDCGSSDYAGACCTSGTIQLLDGPDAYSGTIYVLNPHTNTWGNVCDDAWDLADADVVCRQVFGTDYQAYMATANNYFGSAANDGNFVYDDVGCYGYENYLAACTYTHTHNCGNGEQAGVICVTPTPNPTPLPTPRPSTAAPSPAPYGPSPLPSAAPSASPVAHTGQYGFIQSGSTCGTVVTYTTGWYNVCDDDWDIVDAHVFCRDAYGGWSWNWYAYEATVQLTDGAYGVGYDDLACTGSEAYLYQCAGTTAHDCGSSDYAGACCTSGTIQLLDGPDAYSGTIYALNPATNTWGNVCDEGWDLSDADVVCRQVFGPYYQAYMATTNNYFGSADNDGNFVYDDVGCYGSENYLAACTSVVHARADGRAVEQAQRDAVGSAERGAVLIPELDAVRRAICLAERGAVLVPELGAVILAVLGAVSYTAAPTAAPTTAAPTTAAPTTAAPTTAAPTTVPAEPRLARADFSTTGAELVAAFDGPTDKASATTGARFPCAEVLDFDGADRATCYWIDARSVNADVASAAVVPGGNVTLAAGAVRRACDAGAERCDCDRPANASSAPAAPPDPPLVPVALLDGPTTAAVCEGVVVGSSQSTGSGGRPFAYAWNATLVLRDDWVPSANTTNATLAARAAVAAVLAAANAGAGSPTLAASSDDLIAMAAGGAAGLEVSLVLSNFLGGASAPSDPFPVAIRTDTPPNLEIVGGVVQSTTRPKALSVRANALATSCDGRPMADRAVTIAWALSRVAADGHLEATGLASTSRDPRYFKLPPYSLDAASAYALAVTAEDAAAGTNVTSTVDLAVGRAAVVAIVLGGDRVLPLAGAVELDASESYDEDVDGAYGADAGLAFAWSCDDPACDALVRGAADGASVVLDGVDLGEGTWVFAVNVTSPDGRSAAAAVVYELVDDDPPAVEVDAWTSSVGTRAPLSLRVAPTSLAGDALANLTTGLLDDAFALGSSEGICQTVVAASTADGDAALTATMIDAVGAVARGLDADASLVEQTSSALLSVASNGSGLAAAAASSALDSCEGLAAASGGDTGITAVAAAGLGDTLSSLLDSPLFAAGNGSSNASAGASLGSSVDGILAAQLAGAVAGEYAMTLSSPNLKSSAQRLSPNATTPGEVRALSLDGAASAAELPPSLAGGDAYDASFAEYATDPYAGEDGGGGAALTARVARFGLAPSSAEPASRRRRARRERRLEDAGGAGGSGAGLASVALTIGGGVARNASRPPGANLTCACGYEGNVSFACPDNATVVEAACDGLPNVIEVVCPGVETACAAWNATAAAWRSSCEAVGGADGATTCACDVDASGAAAPTDFSTEDEATDAGSVYFKNLTEPPDLSRALIMIYALLALLGACVAAHAYGRRLDARDAAAARAASAVAAASDADDDPYEVNDDHDVLTAGWKQNFLTGMDLGHPFYGWYTLYSASVPRPFRAWCCGFEILVFMYALAFETNLLFPDVEEECAGKLNPETCASLKTVLRGKFKGTHVESAPLCQWIPPVCKIFAYLAENYLVAPVPLALRWRRGSASPAGAPAARAASSPEDEPPIPTLKIDWHETGAPEASPGTLASSAGPELAVAGDELLRKLRAAVEEPGGAAPAAAGDPAADKEPLEIKEIKERPDGGEARARVDALLAAHALLEGGPPDARESQAPIPEGGAADGDATGFAVSCSVQCDGAASTLDDAFAVPSMTAACLFGLDRLEDEVSRARVAEARPAAAKEAAPVDDGDLVVPEMGEWVESLVGDLDARLEPTDVEPLASGPGRGATASPHLSLASLASRGISRAKFAARRATSRRTLCSDSSKTTVRDCAEMLAPTLARAVVARSRELRRAAAAATSRTTARRLGELDAHLLERWGFNGSRQVFIANVERVVVKRLGRAARWHAELEAADDARAKERAAVAYLRAEMLSKKERTVMTTIAERLQGELEAPEEPPGAAPYIAAWAGVLCVVLYCFYYLLTTGSQFGRKKTRLWLEAVTFSLVLYFVFIKPIVVLLISVIMPSFVASSVDKARSPLDHPRYPFETPLPESSVFYLLRWHPELAGTRLADHVAAEATGAPRSARDGLTDARVAEIHGAAIPRTSGTAVVLALIALLFGLHEDLQDTLIEEVFTFLPLASGFVAERTPGLESAGEDVGAAFGMVVVGALVYVAWKAYHACGKATARAAVALPRRKSDAGGPAFRWPEDEAPETPRPDVAGEDEKSPEDAVALVLFDDDGGDGDRVEAVRPDDDEAAAERPDDAASDGECLDEEIFLDADVQRADEAGAADAEARGAEAAARDDHEAGDAAAERREDAASDRESLDEDILLDVDARRADGAGAADAEARGAEDAAVESAGDAIENALPPPPQPETLSDYVFSVQAKPEDAPVPSYSDAAYAAVFGAAAAARDDHDAGDAVAARPGEARSRARGRSATQGEGRSRSGSRSKSRSRSRSRRPGRRVMHRAPYVVKAKGAVVRAGVALDSDKVLSLPAGTAVVVEVAEQLPDKKTRYLLVEPVVGWVSRGAVAKAR</sequence>
<dbReference type="Gene3D" id="3.10.250.10">
    <property type="entry name" value="SRCR-like domain"/>
    <property type="match status" value="4"/>
</dbReference>
<evidence type="ECO:0000256" key="2">
    <source>
        <dbReference type="ARBA" id="ARBA00022692"/>
    </source>
</evidence>
<dbReference type="SUPFAM" id="SSF56487">
    <property type="entry name" value="SRCR-like"/>
    <property type="match status" value="4"/>
</dbReference>
<feature type="domain" description="SRCR" evidence="11">
    <location>
        <begin position="606"/>
        <end position="702"/>
    </location>
</feature>
<feature type="transmembrane region" description="Helical" evidence="10">
    <location>
        <begin position="2661"/>
        <end position="2689"/>
    </location>
</feature>
<evidence type="ECO:0000256" key="9">
    <source>
        <dbReference type="SAM" id="MobiDB-lite"/>
    </source>
</evidence>
<dbReference type="OrthoDB" id="96140at2759"/>
<feature type="region of interest" description="Disordered" evidence="9">
    <location>
        <begin position="2863"/>
        <end position="2934"/>
    </location>
</feature>
<dbReference type="InterPro" id="IPR002859">
    <property type="entry name" value="PKD/REJ-like"/>
</dbReference>
<evidence type="ECO:0000256" key="7">
    <source>
        <dbReference type="ARBA" id="ARBA00023157"/>
    </source>
</evidence>
<dbReference type="PRINTS" id="PR00258">
    <property type="entry name" value="SPERACTRCPTR"/>
</dbReference>
<feature type="region of interest" description="Disordered" evidence="9">
    <location>
        <begin position="2220"/>
        <end position="2261"/>
    </location>
</feature>
<proteinExistence type="predicted"/>
<keyword evidence="8" id="KW-0325">Glycoprotein</keyword>
<feature type="domain" description="SRCR" evidence="11">
    <location>
        <begin position="706"/>
        <end position="810"/>
    </location>
</feature>
<evidence type="ECO:0000259" key="11">
    <source>
        <dbReference type="PROSITE" id="PS50287"/>
    </source>
</evidence>
<feature type="region of interest" description="Disordered" evidence="9">
    <location>
        <begin position="3080"/>
        <end position="3132"/>
    </location>
</feature>
<evidence type="ECO:0000256" key="4">
    <source>
        <dbReference type="ARBA" id="ARBA00022737"/>
    </source>
</evidence>
<reference evidence="12 13" key="1">
    <citation type="journal article" date="2011" name="Proc. Natl. Acad. Sci. U.S.A.">
        <title>Niche of harmful alga Aureococcus anophagefferens revealed through ecogenomics.</title>
        <authorList>
            <person name="Gobler C.J."/>
            <person name="Berry D.L."/>
            <person name="Dyhrman S.T."/>
            <person name="Wilhelm S.W."/>
            <person name="Salamov A."/>
            <person name="Lobanov A.V."/>
            <person name="Zhang Y."/>
            <person name="Collier J.L."/>
            <person name="Wurch L.L."/>
            <person name="Kustka A.B."/>
            <person name="Dill B.D."/>
            <person name="Shah M."/>
            <person name="VerBerkmoes N.C."/>
            <person name="Kuo A."/>
            <person name="Terry A."/>
            <person name="Pangilinan J."/>
            <person name="Lindquist E.A."/>
            <person name="Lucas S."/>
            <person name="Paulsen I.T."/>
            <person name="Hattenrath-Lehmann T.K."/>
            <person name="Talmage S.C."/>
            <person name="Walker E.A."/>
            <person name="Koch F."/>
            <person name="Burson A.M."/>
            <person name="Marcoval M.A."/>
            <person name="Tang Y.Z."/>
            <person name="Lecleir G.R."/>
            <person name="Coyne K.J."/>
            <person name="Berg G.M."/>
            <person name="Bertrand E.M."/>
            <person name="Saito M.A."/>
            <person name="Gladyshev V.N."/>
            <person name="Grigoriev I.V."/>
        </authorList>
    </citation>
    <scope>NUCLEOTIDE SEQUENCE [LARGE SCALE GENOMIC DNA]</scope>
    <source>
        <strain evidence="13">CCMP 1984</strain>
    </source>
</reference>
<dbReference type="Pfam" id="PF00530">
    <property type="entry name" value="SRCR"/>
    <property type="match status" value="4"/>
</dbReference>
<dbReference type="KEGG" id="aaf:AURANDRAFT_72040"/>
<keyword evidence="7" id="KW-1015">Disulfide bond</keyword>
<feature type="compositionally biased region" description="Low complexity" evidence="9">
    <location>
        <begin position="2220"/>
        <end position="2230"/>
    </location>
</feature>
<organism evidence="13">
    <name type="scientific">Aureococcus anophagefferens</name>
    <name type="common">Harmful bloom alga</name>
    <dbReference type="NCBI Taxonomy" id="44056"/>
    <lineage>
        <taxon>Eukaryota</taxon>
        <taxon>Sar</taxon>
        <taxon>Stramenopiles</taxon>
        <taxon>Ochrophyta</taxon>
        <taxon>Pelagophyceae</taxon>
        <taxon>Pelagomonadales</taxon>
        <taxon>Pelagomonadaceae</taxon>
        <taxon>Aureococcus</taxon>
    </lineage>
</organism>
<dbReference type="Proteomes" id="UP000002729">
    <property type="component" value="Unassembled WGS sequence"/>
</dbReference>
<evidence type="ECO:0000256" key="6">
    <source>
        <dbReference type="ARBA" id="ARBA00023136"/>
    </source>
</evidence>
<evidence type="ECO:0000256" key="5">
    <source>
        <dbReference type="ARBA" id="ARBA00022989"/>
    </source>
</evidence>
<dbReference type="EMBL" id="GL833136">
    <property type="protein sequence ID" value="EGB06236.1"/>
    <property type="molecule type" value="Genomic_DNA"/>
</dbReference>
<keyword evidence="2 10" id="KW-0812">Transmembrane</keyword>
<feature type="compositionally biased region" description="Basic and acidic residues" evidence="9">
    <location>
        <begin position="2295"/>
        <end position="2315"/>
    </location>
</feature>
<dbReference type="SMART" id="SM00202">
    <property type="entry name" value="SR"/>
    <property type="match status" value="3"/>
</dbReference>
<dbReference type="InterPro" id="IPR036772">
    <property type="entry name" value="SRCR-like_dom_sf"/>
</dbReference>
<evidence type="ECO:0000256" key="3">
    <source>
        <dbReference type="ARBA" id="ARBA00022729"/>
    </source>
</evidence>
<dbReference type="PROSITE" id="PS50287">
    <property type="entry name" value="SRCR_2"/>
    <property type="match status" value="4"/>
</dbReference>
<keyword evidence="13" id="KW-1185">Reference proteome</keyword>